<dbReference type="Proteomes" id="UP000759537">
    <property type="component" value="Unassembled WGS sequence"/>
</dbReference>
<keyword evidence="3" id="KW-1185">Reference proteome</keyword>
<protein>
    <submittedName>
        <fullName evidence="2">Uncharacterized protein</fullName>
    </submittedName>
</protein>
<feature type="region of interest" description="Disordered" evidence="1">
    <location>
        <begin position="194"/>
        <end position="215"/>
    </location>
</feature>
<accession>A0A9P5T770</accession>
<feature type="compositionally biased region" description="Pro residues" evidence="1">
    <location>
        <begin position="202"/>
        <end position="213"/>
    </location>
</feature>
<evidence type="ECO:0000313" key="3">
    <source>
        <dbReference type="Proteomes" id="UP000759537"/>
    </source>
</evidence>
<evidence type="ECO:0000313" key="2">
    <source>
        <dbReference type="EMBL" id="KAF8477800.1"/>
    </source>
</evidence>
<name>A0A9P5T770_9AGAM</name>
<evidence type="ECO:0000256" key="1">
    <source>
        <dbReference type="SAM" id="MobiDB-lite"/>
    </source>
</evidence>
<feature type="region of interest" description="Disordered" evidence="1">
    <location>
        <begin position="139"/>
        <end position="159"/>
    </location>
</feature>
<gene>
    <name evidence="2" type="ORF">DFH94DRAFT_634381</name>
</gene>
<reference evidence="2" key="1">
    <citation type="submission" date="2019-10" db="EMBL/GenBank/DDBJ databases">
        <authorList>
            <consortium name="DOE Joint Genome Institute"/>
            <person name="Kuo A."/>
            <person name="Miyauchi S."/>
            <person name="Kiss E."/>
            <person name="Drula E."/>
            <person name="Kohler A."/>
            <person name="Sanchez-Garcia M."/>
            <person name="Andreopoulos B."/>
            <person name="Barry K.W."/>
            <person name="Bonito G."/>
            <person name="Buee M."/>
            <person name="Carver A."/>
            <person name="Chen C."/>
            <person name="Cichocki N."/>
            <person name="Clum A."/>
            <person name="Culley D."/>
            <person name="Crous P.W."/>
            <person name="Fauchery L."/>
            <person name="Girlanda M."/>
            <person name="Hayes R."/>
            <person name="Keri Z."/>
            <person name="LaButti K."/>
            <person name="Lipzen A."/>
            <person name="Lombard V."/>
            <person name="Magnuson J."/>
            <person name="Maillard F."/>
            <person name="Morin E."/>
            <person name="Murat C."/>
            <person name="Nolan M."/>
            <person name="Ohm R."/>
            <person name="Pangilinan J."/>
            <person name="Pereira M."/>
            <person name="Perotto S."/>
            <person name="Peter M."/>
            <person name="Riley R."/>
            <person name="Sitrit Y."/>
            <person name="Stielow B."/>
            <person name="Szollosi G."/>
            <person name="Zifcakova L."/>
            <person name="Stursova M."/>
            <person name="Spatafora J.W."/>
            <person name="Tedersoo L."/>
            <person name="Vaario L.-M."/>
            <person name="Yamada A."/>
            <person name="Yan M."/>
            <person name="Wang P."/>
            <person name="Xu J."/>
            <person name="Bruns T."/>
            <person name="Baldrian P."/>
            <person name="Vilgalys R."/>
            <person name="Henrissat B."/>
            <person name="Grigoriev I.V."/>
            <person name="Hibbett D."/>
            <person name="Nagy L.G."/>
            <person name="Martin F.M."/>
        </authorList>
    </citation>
    <scope>NUCLEOTIDE SEQUENCE</scope>
    <source>
        <strain evidence="2">Prilba</strain>
    </source>
</reference>
<sequence>MPAPPDDITAKAILNAKGDQLRFWIDGANTTARAEEGYKKNPLVKRGKVSELQKRLADFYGLDLCSASEPETAIQEALLDPIDREIQRKQWAHLQDLGQEWALSVESGKKFELCSHRSEYEVHPQLQRDIEDVLRQQGTNQGTHVQLASASTGQGSLQPPSADTIHAWVGAAQNGDVSALANLFHLQGHIQSSTHTVGSQPLPTPSHLSPPTPSISLASLAQPSIGGQPLSEQADLLRTCNEDIKALDTANGLQDVIFQVESGKVKKICDLYGPGSSSSSSTTTATTPTTVKWKNIKGTITKRECLYDQLITHFGGDKDKFFDFFTIQETSRKRKHKDGDEELQAMQKVVEAIPHCKADIKSEREKSIYLDSSGQFSDELWAQRWGKKNDWEVWHELGKEQY</sequence>
<reference evidence="2" key="2">
    <citation type="journal article" date="2020" name="Nat. Commun.">
        <title>Large-scale genome sequencing of mycorrhizal fungi provides insights into the early evolution of symbiotic traits.</title>
        <authorList>
            <person name="Miyauchi S."/>
            <person name="Kiss E."/>
            <person name="Kuo A."/>
            <person name="Drula E."/>
            <person name="Kohler A."/>
            <person name="Sanchez-Garcia M."/>
            <person name="Morin E."/>
            <person name="Andreopoulos B."/>
            <person name="Barry K.W."/>
            <person name="Bonito G."/>
            <person name="Buee M."/>
            <person name="Carver A."/>
            <person name="Chen C."/>
            <person name="Cichocki N."/>
            <person name="Clum A."/>
            <person name="Culley D."/>
            <person name="Crous P.W."/>
            <person name="Fauchery L."/>
            <person name="Girlanda M."/>
            <person name="Hayes R.D."/>
            <person name="Keri Z."/>
            <person name="LaButti K."/>
            <person name="Lipzen A."/>
            <person name="Lombard V."/>
            <person name="Magnuson J."/>
            <person name="Maillard F."/>
            <person name="Murat C."/>
            <person name="Nolan M."/>
            <person name="Ohm R.A."/>
            <person name="Pangilinan J."/>
            <person name="Pereira M.F."/>
            <person name="Perotto S."/>
            <person name="Peter M."/>
            <person name="Pfister S."/>
            <person name="Riley R."/>
            <person name="Sitrit Y."/>
            <person name="Stielow J.B."/>
            <person name="Szollosi G."/>
            <person name="Zifcakova L."/>
            <person name="Stursova M."/>
            <person name="Spatafora J.W."/>
            <person name="Tedersoo L."/>
            <person name="Vaario L.M."/>
            <person name="Yamada A."/>
            <person name="Yan M."/>
            <person name="Wang P."/>
            <person name="Xu J."/>
            <person name="Bruns T."/>
            <person name="Baldrian P."/>
            <person name="Vilgalys R."/>
            <person name="Dunand C."/>
            <person name="Henrissat B."/>
            <person name="Grigoriev I.V."/>
            <person name="Hibbett D."/>
            <person name="Nagy L.G."/>
            <person name="Martin F.M."/>
        </authorList>
    </citation>
    <scope>NUCLEOTIDE SEQUENCE</scope>
    <source>
        <strain evidence="2">Prilba</strain>
    </source>
</reference>
<organism evidence="2 3">
    <name type="scientific">Russula ochroleuca</name>
    <dbReference type="NCBI Taxonomy" id="152965"/>
    <lineage>
        <taxon>Eukaryota</taxon>
        <taxon>Fungi</taxon>
        <taxon>Dikarya</taxon>
        <taxon>Basidiomycota</taxon>
        <taxon>Agaricomycotina</taxon>
        <taxon>Agaricomycetes</taxon>
        <taxon>Russulales</taxon>
        <taxon>Russulaceae</taxon>
        <taxon>Russula</taxon>
    </lineage>
</organism>
<proteinExistence type="predicted"/>
<dbReference type="OrthoDB" id="3037223at2759"/>
<dbReference type="AlphaFoldDB" id="A0A9P5T770"/>
<comment type="caution">
    <text evidence="2">The sequence shown here is derived from an EMBL/GenBank/DDBJ whole genome shotgun (WGS) entry which is preliminary data.</text>
</comment>
<dbReference type="EMBL" id="WHVB01000013">
    <property type="protein sequence ID" value="KAF8477800.1"/>
    <property type="molecule type" value="Genomic_DNA"/>
</dbReference>